<name>A0A9N9NFX8_9GLOM</name>
<comment type="caution">
    <text evidence="1">The sequence shown here is derived from an EMBL/GenBank/DDBJ whole genome shotgun (WGS) entry which is preliminary data.</text>
</comment>
<reference evidence="1" key="1">
    <citation type="submission" date="2021-06" db="EMBL/GenBank/DDBJ databases">
        <authorList>
            <person name="Kallberg Y."/>
            <person name="Tangrot J."/>
            <person name="Rosling A."/>
        </authorList>
    </citation>
    <scope>NUCLEOTIDE SEQUENCE</scope>
    <source>
        <strain evidence="1">CL551</strain>
    </source>
</reference>
<keyword evidence="2" id="KW-1185">Reference proteome</keyword>
<evidence type="ECO:0000313" key="1">
    <source>
        <dbReference type="EMBL" id="CAG8729062.1"/>
    </source>
</evidence>
<accession>A0A9N9NFX8</accession>
<feature type="non-terminal residue" evidence="1">
    <location>
        <position position="1"/>
    </location>
</feature>
<protein>
    <submittedName>
        <fullName evidence="1">733_t:CDS:1</fullName>
    </submittedName>
</protein>
<proteinExistence type="predicted"/>
<organism evidence="1 2">
    <name type="scientific">Acaulospora morrowiae</name>
    <dbReference type="NCBI Taxonomy" id="94023"/>
    <lineage>
        <taxon>Eukaryota</taxon>
        <taxon>Fungi</taxon>
        <taxon>Fungi incertae sedis</taxon>
        <taxon>Mucoromycota</taxon>
        <taxon>Glomeromycotina</taxon>
        <taxon>Glomeromycetes</taxon>
        <taxon>Diversisporales</taxon>
        <taxon>Acaulosporaceae</taxon>
        <taxon>Acaulospora</taxon>
    </lineage>
</organism>
<gene>
    <name evidence="1" type="ORF">AMORRO_LOCUS13875</name>
</gene>
<evidence type="ECO:0000313" key="2">
    <source>
        <dbReference type="Proteomes" id="UP000789342"/>
    </source>
</evidence>
<sequence>TLKEIIFLSGYTGYADCMVTLSTRQDDYDTGSTSRAEMSETRHVDCDTIIRDFNFIGDASGESNVIRGSAFGTHQKSGLQLLLLNY</sequence>
<dbReference type="AlphaFoldDB" id="A0A9N9NFX8"/>
<dbReference type="Proteomes" id="UP000789342">
    <property type="component" value="Unassembled WGS sequence"/>
</dbReference>
<dbReference type="EMBL" id="CAJVPV010025486">
    <property type="protein sequence ID" value="CAG8729062.1"/>
    <property type="molecule type" value="Genomic_DNA"/>
</dbReference>